<evidence type="ECO:0000259" key="2">
    <source>
        <dbReference type="PROSITE" id="PS50042"/>
    </source>
</evidence>
<dbReference type="InterPro" id="IPR011990">
    <property type="entry name" value="TPR-like_helical_dom_sf"/>
</dbReference>
<dbReference type="EMBL" id="GG662612">
    <property type="protein sequence ID" value="EAS00570.2"/>
    <property type="molecule type" value="Genomic_DNA"/>
</dbReference>
<feature type="region of interest" description="Disordered" evidence="1">
    <location>
        <begin position="1"/>
        <end position="29"/>
    </location>
</feature>
<dbReference type="SUPFAM" id="SSF51206">
    <property type="entry name" value="cAMP-binding domain-like"/>
    <property type="match status" value="2"/>
</dbReference>
<protein>
    <submittedName>
        <fullName evidence="3">Cyclic nucleotide-binding domain protein</fullName>
    </submittedName>
</protein>
<feature type="compositionally biased region" description="Low complexity" evidence="1">
    <location>
        <begin position="432"/>
        <end position="443"/>
    </location>
</feature>
<evidence type="ECO:0000313" key="4">
    <source>
        <dbReference type="Proteomes" id="UP000009168"/>
    </source>
</evidence>
<feature type="region of interest" description="Disordered" evidence="1">
    <location>
        <begin position="657"/>
        <end position="682"/>
    </location>
</feature>
<dbReference type="Gene3D" id="2.60.120.10">
    <property type="entry name" value="Jelly Rolls"/>
    <property type="match status" value="2"/>
</dbReference>
<dbReference type="Gene3D" id="1.25.40.10">
    <property type="entry name" value="Tetratricopeptide repeat domain"/>
    <property type="match status" value="1"/>
</dbReference>
<feature type="compositionally biased region" description="Polar residues" evidence="1">
    <location>
        <begin position="258"/>
        <end position="282"/>
    </location>
</feature>
<sequence>MNNLQSKYASQPNRQTSLKPPLKDSLLTKNHTPDHIVGVKNSFNEVQKRKFFKKFSEPIDILYLDRKYETNKKQIDPKVENYQAIAHQFEQYPPCSQEERKKGVARADITEEGLDDWIAQNMNRSIPEMLDPKKKFNVPYNYLDKLKERYPHLIPQVEVVCEDEEEMFLRGLLEDSTIVDRKTLEEKKKQFKRKANKKILESFFLKQQNKEKVIDLNIDPKKLEPKVIPGTQIKVSTIKSTQANNSQSNEFLQKYDIPTQSSNKNTPYSQQSGYNPRISITSHQKKRYITNNTQADEQPEQNDSKNNFRSTSYDSTLNSAAHKLFTLNISNFLRKSNNEKDIETSIAEKELSFIEGLINKQNERKQLEELTREQKKQSIDYFKDLQKQNRKELNRIVNDAMSYCQNPPDLGQFQHIPTNTSQQVTKEKRPQSHSSSRAQSSSTQKRFFILTKLQSKPSTAQSGKRATHLNNFSNINGNQYNEKIDYNAQQTKQSFYLQTDEQEIHKKTQNNFFDFFLQDNFIKVQNESPIKSSLNPISTNQDYKININKFFENNSSQNTNSSFYYQSLRTYKQNKINQMRQRITLKELTKDYINQDQNKGTTIFNQSNLNKFQQKQRIKSTSMHNNSSFTNNYTSNLQTSFNGNLNESINFKKMEQIQTKKENTSTSIMQGTSPSKKQSDLPEQVEDLLNGGSEDNLLQPNDDFANLVLHLEELTITEKKHVNQMSNAEFWFYKSWKLIEKGQTEVATQCLKQVLIQDKLHFKSIFNMGSLYEKTKKFKTALKWLKISQQFGENLEQIKYGIALCLYKLKVFDESYNNINSLIIQIKEKDDPPSRYIYLRALCLKQLKRIQEAEDDYKIFYKKTSPKNFDLLMHFMILFSFKYKSKIAKYQDMEIKYSARTFCNFHSAVQQILQGEYFEMKLTKFYKESLGWINQDELLQKLQNLSFFKRFAVSLLKKSLPYLEHNLLEKEKLINPPDDEIYIIISGCVQVFDHSKNYEKPDIVSYYTEGDIIGCDQLENDLSKKPNVWLISQTPIEYIKMNKNLFFDLWKGQYSLEGEKITSLLRNCPMFKGISEISMLKLSYELVSMEEFKQNEIIYNDGTYLESMNFNYIEMKKCSQRRGAGLLKRIVQKMTSYTSALYKMTKFRKFCIKNKQKIQKLMWKTKIIKGFYIIVEGIVELENDQGWSYILTPGDFFGENLIFKVKSLSNFGRIRAVTEKVKVLFLPRDKFNQINSLDRAVMKSNCLNREQIKNIEYQANRYSEIRKLKKQRQREKEEKMLQDQTDEDYIQSLI</sequence>
<dbReference type="InterPro" id="IPR014710">
    <property type="entry name" value="RmlC-like_jellyroll"/>
</dbReference>
<organism evidence="3 4">
    <name type="scientific">Tetrahymena thermophila (strain SB210)</name>
    <dbReference type="NCBI Taxonomy" id="312017"/>
    <lineage>
        <taxon>Eukaryota</taxon>
        <taxon>Sar</taxon>
        <taxon>Alveolata</taxon>
        <taxon>Ciliophora</taxon>
        <taxon>Intramacronucleata</taxon>
        <taxon>Oligohymenophorea</taxon>
        <taxon>Hymenostomatida</taxon>
        <taxon>Tetrahymenina</taxon>
        <taxon>Tetrahymenidae</taxon>
        <taxon>Tetrahymena</taxon>
    </lineage>
</organism>
<feature type="compositionally biased region" description="Polar residues" evidence="1">
    <location>
        <begin position="664"/>
        <end position="676"/>
    </location>
</feature>
<feature type="region of interest" description="Disordered" evidence="1">
    <location>
        <begin position="420"/>
        <end position="443"/>
    </location>
</feature>
<dbReference type="GeneID" id="7836059"/>
<dbReference type="OrthoDB" id="299700at2759"/>
<feature type="compositionally biased region" description="Polar residues" evidence="1">
    <location>
        <begin position="1"/>
        <end position="18"/>
    </location>
</feature>
<dbReference type="KEGG" id="tet:TTHERM_00410220"/>
<dbReference type="PROSITE" id="PS50042">
    <property type="entry name" value="CNMP_BINDING_3"/>
    <property type="match status" value="2"/>
</dbReference>
<dbReference type="InterPro" id="IPR000595">
    <property type="entry name" value="cNMP-bd_dom"/>
</dbReference>
<dbReference type="SUPFAM" id="SSF48452">
    <property type="entry name" value="TPR-like"/>
    <property type="match status" value="1"/>
</dbReference>
<feature type="domain" description="Cyclic nucleotide-binding" evidence="2">
    <location>
        <begin position="1171"/>
        <end position="1234"/>
    </location>
</feature>
<dbReference type="CDD" id="cd00038">
    <property type="entry name" value="CAP_ED"/>
    <property type="match status" value="1"/>
</dbReference>
<feature type="domain" description="Cyclic nucleotide-binding" evidence="2">
    <location>
        <begin position="979"/>
        <end position="1067"/>
    </location>
</feature>
<feature type="region of interest" description="Disordered" evidence="1">
    <location>
        <begin position="455"/>
        <end position="474"/>
    </location>
</feature>
<evidence type="ECO:0000256" key="1">
    <source>
        <dbReference type="SAM" id="MobiDB-lite"/>
    </source>
</evidence>
<dbReference type="Proteomes" id="UP000009168">
    <property type="component" value="Unassembled WGS sequence"/>
</dbReference>
<dbReference type="Pfam" id="PF00027">
    <property type="entry name" value="cNMP_binding"/>
    <property type="match status" value="1"/>
</dbReference>
<dbReference type="InterPro" id="IPR018490">
    <property type="entry name" value="cNMP-bd_dom_sf"/>
</dbReference>
<dbReference type="InParanoid" id="I7M2J4"/>
<evidence type="ECO:0000313" key="3">
    <source>
        <dbReference type="EMBL" id="EAS00570.2"/>
    </source>
</evidence>
<name>I7M2J4_TETTS</name>
<reference evidence="4" key="1">
    <citation type="journal article" date="2006" name="PLoS Biol.">
        <title>Macronuclear genome sequence of the ciliate Tetrahymena thermophila, a model eukaryote.</title>
        <authorList>
            <person name="Eisen J.A."/>
            <person name="Coyne R.S."/>
            <person name="Wu M."/>
            <person name="Wu D."/>
            <person name="Thiagarajan M."/>
            <person name="Wortman J.R."/>
            <person name="Badger J.H."/>
            <person name="Ren Q."/>
            <person name="Amedeo P."/>
            <person name="Jones K.M."/>
            <person name="Tallon L.J."/>
            <person name="Delcher A.L."/>
            <person name="Salzberg S.L."/>
            <person name="Silva J.C."/>
            <person name="Haas B.J."/>
            <person name="Majoros W.H."/>
            <person name="Farzad M."/>
            <person name="Carlton J.M."/>
            <person name="Smith R.K. Jr."/>
            <person name="Garg J."/>
            <person name="Pearlman R.E."/>
            <person name="Karrer K.M."/>
            <person name="Sun L."/>
            <person name="Manning G."/>
            <person name="Elde N.C."/>
            <person name="Turkewitz A.P."/>
            <person name="Asai D.J."/>
            <person name="Wilkes D.E."/>
            <person name="Wang Y."/>
            <person name="Cai H."/>
            <person name="Collins K."/>
            <person name="Stewart B.A."/>
            <person name="Lee S.R."/>
            <person name="Wilamowska K."/>
            <person name="Weinberg Z."/>
            <person name="Ruzzo W.L."/>
            <person name="Wloga D."/>
            <person name="Gaertig J."/>
            <person name="Frankel J."/>
            <person name="Tsao C.-C."/>
            <person name="Gorovsky M.A."/>
            <person name="Keeling P.J."/>
            <person name="Waller R.F."/>
            <person name="Patron N.J."/>
            <person name="Cherry J.M."/>
            <person name="Stover N.A."/>
            <person name="Krieger C.J."/>
            <person name="del Toro C."/>
            <person name="Ryder H.F."/>
            <person name="Williamson S.C."/>
            <person name="Barbeau R.A."/>
            <person name="Hamilton E.P."/>
            <person name="Orias E."/>
        </authorList>
    </citation>
    <scope>NUCLEOTIDE SEQUENCE [LARGE SCALE GENOMIC DNA]</scope>
    <source>
        <strain evidence="4">SB210</strain>
    </source>
</reference>
<keyword evidence="4" id="KW-1185">Reference proteome</keyword>
<feature type="compositionally biased region" description="Polar residues" evidence="1">
    <location>
        <begin position="304"/>
        <end position="313"/>
    </location>
</feature>
<gene>
    <name evidence="3" type="ORF">TTHERM_00410220</name>
</gene>
<accession>I7M2J4</accession>
<feature type="region of interest" description="Disordered" evidence="1">
    <location>
        <begin position="256"/>
        <end position="313"/>
    </location>
</feature>
<dbReference type="RefSeq" id="XP_001020815.2">
    <property type="nucleotide sequence ID" value="XM_001020815.2"/>
</dbReference>
<proteinExistence type="predicted"/>